<keyword evidence="3" id="KW-1185">Reference proteome</keyword>
<dbReference type="EnsemblPlants" id="Bra028072.1">
    <property type="protein sequence ID" value="Bra028072.1-P"/>
    <property type="gene ID" value="Bra028072"/>
</dbReference>
<feature type="compositionally biased region" description="Polar residues" evidence="1">
    <location>
        <begin position="202"/>
        <end position="211"/>
    </location>
</feature>
<evidence type="ECO:0000313" key="2">
    <source>
        <dbReference type="EnsemblPlants" id="Bra028072.1-P"/>
    </source>
</evidence>
<reference evidence="2 3" key="1">
    <citation type="journal article" date="2011" name="Nat. Genet.">
        <title>The genome of the mesopolyploid crop species Brassica rapa.</title>
        <authorList>
            <consortium name="Brassica rapa Genome Sequencing Project Consortium"/>
            <person name="Wang X."/>
            <person name="Wang H."/>
            <person name="Wang J."/>
            <person name="Sun R."/>
            <person name="Wu J."/>
            <person name="Liu S."/>
            <person name="Bai Y."/>
            <person name="Mun J.H."/>
            <person name="Bancroft I."/>
            <person name="Cheng F."/>
            <person name="Huang S."/>
            <person name="Li X."/>
            <person name="Hua W."/>
            <person name="Wang J."/>
            <person name="Wang X."/>
            <person name="Freeling M."/>
            <person name="Pires J.C."/>
            <person name="Paterson A.H."/>
            <person name="Chalhoub B."/>
            <person name="Wang B."/>
            <person name="Hayward A."/>
            <person name="Sharpe A.G."/>
            <person name="Park B.S."/>
            <person name="Weisshaar B."/>
            <person name="Liu B."/>
            <person name="Li B."/>
            <person name="Liu B."/>
            <person name="Tong C."/>
            <person name="Song C."/>
            <person name="Duran C."/>
            <person name="Peng C."/>
            <person name="Geng C."/>
            <person name="Koh C."/>
            <person name="Lin C."/>
            <person name="Edwards D."/>
            <person name="Mu D."/>
            <person name="Shen D."/>
            <person name="Soumpourou E."/>
            <person name="Li F."/>
            <person name="Fraser F."/>
            <person name="Conant G."/>
            <person name="Lassalle G."/>
            <person name="King G.J."/>
            <person name="Bonnema G."/>
            <person name="Tang H."/>
            <person name="Wang H."/>
            <person name="Belcram H."/>
            <person name="Zhou H."/>
            <person name="Hirakawa H."/>
            <person name="Abe H."/>
            <person name="Guo H."/>
            <person name="Wang H."/>
            <person name="Jin H."/>
            <person name="Parkin I.A."/>
            <person name="Batley J."/>
            <person name="Kim J.S."/>
            <person name="Just J."/>
            <person name="Li J."/>
            <person name="Xu J."/>
            <person name="Deng J."/>
            <person name="Kim J.A."/>
            <person name="Li J."/>
            <person name="Yu J."/>
            <person name="Meng J."/>
            <person name="Wang J."/>
            <person name="Min J."/>
            <person name="Poulain J."/>
            <person name="Wang J."/>
            <person name="Hatakeyama K."/>
            <person name="Wu K."/>
            <person name="Wang L."/>
            <person name="Fang L."/>
            <person name="Trick M."/>
            <person name="Links M.G."/>
            <person name="Zhao M."/>
            <person name="Jin M."/>
            <person name="Ramchiary N."/>
            <person name="Drou N."/>
            <person name="Berkman P.J."/>
            <person name="Cai Q."/>
            <person name="Huang Q."/>
            <person name="Li R."/>
            <person name="Tabata S."/>
            <person name="Cheng S."/>
            <person name="Zhang S."/>
            <person name="Zhang S."/>
            <person name="Huang S."/>
            <person name="Sato S."/>
            <person name="Sun S."/>
            <person name="Kwon S.J."/>
            <person name="Choi S.R."/>
            <person name="Lee T.H."/>
            <person name="Fan W."/>
            <person name="Zhao X."/>
            <person name="Tan X."/>
            <person name="Xu X."/>
            <person name="Wang Y."/>
            <person name="Qiu Y."/>
            <person name="Yin Y."/>
            <person name="Li Y."/>
            <person name="Du Y."/>
            <person name="Liao Y."/>
            <person name="Lim Y."/>
            <person name="Narusaka Y."/>
            <person name="Wang Y."/>
            <person name="Wang Z."/>
            <person name="Li Z."/>
            <person name="Wang Z."/>
            <person name="Xiong Z."/>
            <person name="Zhang Z."/>
        </authorList>
    </citation>
    <scope>NUCLEOTIDE SEQUENCE [LARGE SCALE GENOMIC DNA]</scope>
    <source>
        <strain evidence="2 3">cv. Chiifu-401-42</strain>
    </source>
</reference>
<feature type="region of interest" description="Disordered" evidence="1">
    <location>
        <begin position="202"/>
        <end position="224"/>
    </location>
</feature>
<evidence type="ECO:0000256" key="1">
    <source>
        <dbReference type="SAM" id="MobiDB-lite"/>
    </source>
</evidence>
<dbReference type="InParanoid" id="M4EH07"/>
<name>M4EH07_BRACM</name>
<accession>M4EH07</accession>
<reference evidence="2 3" key="2">
    <citation type="journal article" date="2018" name="Hortic Res">
        <title>Improved Brassica rapa reference genome by single-molecule sequencing and chromosome conformation capture technologies.</title>
        <authorList>
            <person name="Zhang L."/>
            <person name="Cai X."/>
            <person name="Wu J."/>
            <person name="Liu M."/>
            <person name="Grob S."/>
            <person name="Cheng F."/>
            <person name="Liang J."/>
            <person name="Cai C."/>
            <person name="Liu Z."/>
            <person name="Liu B."/>
            <person name="Wang F."/>
            <person name="Li S."/>
            <person name="Liu F."/>
            <person name="Li X."/>
            <person name="Cheng L."/>
            <person name="Yang W."/>
            <person name="Li M.H."/>
            <person name="Grossniklaus U."/>
            <person name="Zheng H."/>
            <person name="Wang X."/>
        </authorList>
    </citation>
    <scope>NUCLEOTIDE SEQUENCE [LARGE SCALE GENOMIC DNA]</scope>
    <source>
        <strain evidence="2 3">cv. Chiifu-401-42</strain>
    </source>
</reference>
<sequence length="336" mass="38551">MDESILNVSKEDFAECFAMNGSSSFFNSKTRSDDPPSMEDRVAPSIDNEDGFACAEDGKIIDVSEEDIRAIQQRATMVGHIRIGLPEYAWYTTTVPDQDSYNKAEINELVEEIYRVIKTSDDFHSKSLDDSYYPKQHGVRARRSTSIDAHTQLSIDACIQASIEERLAPLIGRLKTLTYRLEGVDFLTTRLDALQQEMVTIQRQPYSQAEPSPSIDIKTRPSTDSDYTARRSKLVTAKSLHDKLDEITFFQYLLKEDVYHELKDISETTYARLGMQQRSIWNLQHKMNASEVARERSKNQWTRGDEAIISFIGTWFQVSKDEVDTFIQPSGHFDHY</sequence>
<proteinExistence type="predicted"/>
<dbReference type="HOGENOM" id="CLU_071409_0_0_1"/>
<dbReference type="Gramene" id="Bra028072.1">
    <property type="protein sequence ID" value="Bra028072.1-P"/>
    <property type="gene ID" value="Bra028072"/>
</dbReference>
<dbReference type="Proteomes" id="UP000011750">
    <property type="component" value="Chromosome A09"/>
</dbReference>
<reference evidence="2" key="3">
    <citation type="submission" date="2023-03" db="UniProtKB">
        <authorList>
            <consortium name="EnsemblPlants"/>
        </authorList>
    </citation>
    <scope>IDENTIFICATION</scope>
    <source>
        <strain evidence="2">cv. Chiifu-401-42</strain>
    </source>
</reference>
<organism evidence="2 3">
    <name type="scientific">Brassica campestris</name>
    <name type="common">Field mustard</name>
    <dbReference type="NCBI Taxonomy" id="3711"/>
    <lineage>
        <taxon>Eukaryota</taxon>
        <taxon>Viridiplantae</taxon>
        <taxon>Streptophyta</taxon>
        <taxon>Embryophyta</taxon>
        <taxon>Tracheophyta</taxon>
        <taxon>Spermatophyta</taxon>
        <taxon>Magnoliopsida</taxon>
        <taxon>eudicotyledons</taxon>
        <taxon>Gunneridae</taxon>
        <taxon>Pentapetalae</taxon>
        <taxon>rosids</taxon>
        <taxon>malvids</taxon>
        <taxon>Brassicales</taxon>
        <taxon>Brassicaceae</taxon>
        <taxon>Brassiceae</taxon>
        <taxon>Brassica</taxon>
    </lineage>
</organism>
<protein>
    <submittedName>
        <fullName evidence="2">Uncharacterized protein</fullName>
    </submittedName>
</protein>
<dbReference type="AlphaFoldDB" id="M4EH07"/>
<evidence type="ECO:0000313" key="3">
    <source>
        <dbReference type="Proteomes" id="UP000011750"/>
    </source>
</evidence>